<evidence type="ECO:0000313" key="11">
    <source>
        <dbReference type="Proteomes" id="UP000602198"/>
    </source>
</evidence>
<dbReference type="Pfam" id="PF00970">
    <property type="entry name" value="FAD_binding_6"/>
    <property type="match status" value="1"/>
</dbReference>
<evidence type="ECO:0000256" key="6">
    <source>
        <dbReference type="ARBA" id="ARBA00023004"/>
    </source>
</evidence>
<dbReference type="CDD" id="cd06185">
    <property type="entry name" value="PDR_like"/>
    <property type="match status" value="1"/>
</dbReference>
<dbReference type="InterPro" id="IPR008333">
    <property type="entry name" value="Cbr1-like_FAD-bd_dom"/>
</dbReference>
<evidence type="ECO:0000256" key="4">
    <source>
        <dbReference type="ARBA" id="ARBA00022723"/>
    </source>
</evidence>
<dbReference type="PRINTS" id="PR00409">
    <property type="entry name" value="PHDIOXRDTASE"/>
</dbReference>
<dbReference type="InterPro" id="IPR017927">
    <property type="entry name" value="FAD-bd_FR_type"/>
</dbReference>
<dbReference type="CDD" id="cd00207">
    <property type="entry name" value="fer2"/>
    <property type="match status" value="1"/>
</dbReference>
<dbReference type="InterPro" id="IPR039261">
    <property type="entry name" value="FNR_nucleotide-bd"/>
</dbReference>
<feature type="domain" description="FAD-binding FR-type" evidence="9">
    <location>
        <begin position="48"/>
        <end position="151"/>
    </location>
</feature>
<dbReference type="InterPro" id="IPR050415">
    <property type="entry name" value="MRET"/>
</dbReference>
<dbReference type="Gene3D" id="3.10.20.30">
    <property type="match status" value="1"/>
</dbReference>
<evidence type="ECO:0000256" key="7">
    <source>
        <dbReference type="ARBA" id="ARBA00023014"/>
    </source>
</evidence>
<dbReference type="InterPro" id="IPR012675">
    <property type="entry name" value="Beta-grasp_dom_sf"/>
</dbReference>
<dbReference type="PROSITE" id="PS51085">
    <property type="entry name" value="2FE2S_FER_2"/>
    <property type="match status" value="1"/>
</dbReference>
<keyword evidence="7" id="KW-0411">Iron-sulfur</keyword>
<reference evidence="10 11" key="1">
    <citation type="submission" date="2021-01" db="EMBL/GenBank/DDBJ databases">
        <title>WGS of actinomycetes isolated from Thailand.</title>
        <authorList>
            <person name="Thawai C."/>
        </authorList>
    </citation>
    <scope>NUCLEOTIDE SEQUENCE [LARGE SCALE GENOMIC DNA]</scope>
    <source>
        <strain evidence="10 11">LPG 2</strain>
    </source>
</reference>
<keyword evidence="6" id="KW-0408">Iron</keyword>
<evidence type="ECO:0000256" key="5">
    <source>
        <dbReference type="ARBA" id="ARBA00023002"/>
    </source>
</evidence>
<protein>
    <submittedName>
        <fullName evidence="10">Oxidoreductase</fullName>
    </submittedName>
</protein>
<dbReference type="InterPro" id="IPR001041">
    <property type="entry name" value="2Fe-2S_ferredoxin-type"/>
</dbReference>
<dbReference type="PANTHER" id="PTHR47354">
    <property type="entry name" value="NADH OXIDOREDUCTASE HCR"/>
    <property type="match status" value="1"/>
</dbReference>
<keyword evidence="11" id="KW-1185">Reference proteome</keyword>
<dbReference type="InterPro" id="IPR036010">
    <property type="entry name" value="2Fe-2S_ferredoxin-like_sf"/>
</dbReference>
<gene>
    <name evidence="10" type="ORF">JK358_05625</name>
</gene>
<name>A0ABS1LZN2_9NOCA</name>
<dbReference type="EMBL" id="JAERRJ010000002">
    <property type="protein sequence ID" value="MBL1073867.1"/>
    <property type="molecule type" value="Genomic_DNA"/>
</dbReference>
<keyword evidence="4" id="KW-0479">Metal-binding</keyword>
<sequence>MRGRGVPPAFWAPLPHDPLLVVVDKLIVPAARVLAWFSPAGGGGPAVDRTRELVLVERRVVAADEDVVSFLFADPRGAALRPWRPGAHLDVVLPSGRMRQYSLCGDPDDALHYRIAVRRIVNGSGSVELHDELRPGDRVAIRGPRNAFPLVLTGREVTRSGSDVRAVRAGFARATPAPSDAPRRLHFVAGGIGITPVLGMMRAADRAGLDWTMVYTGRHRDALPFLDEIAGYGERVTIRTDDVDGLPTGADLVPLPDPGLAVYVCGPPALLEVVGARVARADGVELHQERFGPPPIRDGRPFTVQWGRGGRVLEVPADRSVLEVVAEADPAVPYSCRQGFCTTCKVRVLAGTVDHRDSVLNDAQRSQGDMLICVSRADRGERLVLDVESAAVRADSRRPQRARLARAIPKRIRAGGVRRLP</sequence>
<dbReference type="SUPFAM" id="SSF63380">
    <property type="entry name" value="Riboflavin synthase domain-like"/>
    <property type="match status" value="1"/>
</dbReference>
<comment type="cofactor">
    <cofactor evidence="1">
        <name>FAD</name>
        <dbReference type="ChEBI" id="CHEBI:57692"/>
    </cofactor>
</comment>
<keyword evidence="3" id="KW-0001">2Fe-2S</keyword>
<evidence type="ECO:0000256" key="2">
    <source>
        <dbReference type="ARBA" id="ARBA00022630"/>
    </source>
</evidence>
<dbReference type="Pfam" id="PF00111">
    <property type="entry name" value="Fer2"/>
    <property type="match status" value="1"/>
</dbReference>
<dbReference type="Gene3D" id="3.40.50.80">
    <property type="entry name" value="Nucleotide-binding domain of ferredoxin-NADP reductase (FNR) module"/>
    <property type="match status" value="1"/>
</dbReference>
<evidence type="ECO:0000259" key="9">
    <source>
        <dbReference type="PROSITE" id="PS51384"/>
    </source>
</evidence>
<dbReference type="Proteomes" id="UP000602198">
    <property type="component" value="Unassembled WGS sequence"/>
</dbReference>
<dbReference type="PANTHER" id="PTHR47354:SF1">
    <property type="entry name" value="CARNITINE MONOOXYGENASE REDUCTASE SUBUNIT"/>
    <property type="match status" value="1"/>
</dbReference>
<dbReference type="InterPro" id="IPR006058">
    <property type="entry name" value="2Fe2S_fd_BS"/>
</dbReference>
<dbReference type="PROSITE" id="PS51384">
    <property type="entry name" value="FAD_FR"/>
    <property type="match status" value="1"/>
</dbReference>
<feature type="domain" description="2Fe-2S ferredoxin-type" evidence="8">
    <location>
        <begin position="300"/>
        <end position="391"/>
    </location>
</feature>
<evidence type="ECO:0000256" key="3">
    <source>
        <dbReference type="ARBA" id="ARBA00022714"/>
    </source>
</evidence>
<accession>A0ABS1LZN2</accession>
<proteinExistence type="predicted"/>
<dbReference type="SUPFAM" id="SSF54292">
    <property type="entry name" value="2Fe-2S ferredoxin-like"/>
    <property type="match status" value="1"/>
</dbReference>
<comment type="caution">
    <text evidence="10">The sequence shown here is derived from an EMBL/GenBank/DDBJ whole genome shotgun (WGS) entry which is preliminary data.</text>
</comment>
<dbReference type="InterPro" id="IPR017938">
    <property type="entry name" value="Riboflavin_synthase-like_b-brl"/>
</dbReference>
<evidence type="ECO:0000259" key="8">
    <source>
        <dbReference type="PROSITE" id="PS51085"/>
    </source>
</evidence>
<dbReference type="PROSITE" id="PS00197">
    <property type="entry name" value="2FE2S_FER_1"/>
    <property type="match status" value="1"/>
</dbReference>
<evidence type="ECO:0000256" key="1">
    <source>
        <dbReference type="ARBA" id="ARBA00001974"/>
    </source>
</evidence>
<evidence type="ECO:0000313" key="10">
    <source>
        <dbReference type="EMBL" id="MBL1073867.1"/>
    </source>
</evidence>
<keyword evidence="2" id="KW-0285">Flavoprotein</keyword>
<organism evidence="10 11">
    <name type="scientific">Nocardia acididurans</name>
    <dbReference type="NCBI Taxonomy" id="2802282"/>
    <lineage>
        <taxon>Bacteria</taxon>
        <taxon>Bacillati</taxon>
        <taxon>Actinomycetota</taxon>
        <taxon>Actinomycetes</taxon>
        <taxon>Mycobacteriales</taxon>
        <taxon>Nocardiaceae</taxon>
        <taxon>Nocardia</taxon>
    </lineage>
</organism>
<keyword evidence="5" id="KW-0560">Oxidoreductase</keyword>
<dbReference type="Gene3D" id="2.40.30.10">
    <property type="entry name" value="Translation factors"/>
    <property type="match status" value="1"/>
</dbReference>
<dbReference type="SUPFAM" id="SSF52343">
    <property type="entry name" value="Ferredoxin reductase-like, C-terminal NADP-linked domain"/>
    <property type="match status" value="1"/>
</dbReference>